<gene>
    <name evidence="6" type="ORF">AWN90_36035</name>
</gene>
<dbReference type="PANTHER" id="PTHR44688:SF16">
    <property type="entry name" value="DNA-BINDING TRANSCRIPTIONAL ACTIVATOR DEVR_DOSR"/>
    <property type="match status" value="1"/>
</dbReference>
<dbReference type="PANTHER" id="PTHR44688">
    <property type="entry name" value="DNA-BINDING TRANSCRIPTIONAL ACTIVATOR DEVR_DOSR"/>
    <property type="match status" value="1"/>
</dbReference>
<dbReference type="SUPFAM" id="SSF48452">
    <property type="entry name" value="TPR-like"/>
    <property type="match status" value="1"/>
</dbReference>
<organism evidence="6 7">
    <name type="scientific">Nocardia terpenica</name>
    <dbReference type="NCBI Taxonomy" id="455432"/>
    <lineage>
        <taxon>Bacteria</taxon>
        <taxon>Bacillati</taxon>
        <taxon>Actinomycetota</taxon>
        <taxon>Actinomycetes</taxon>
        <taxon>Mycobacteriales</taxon>
        <taxon>Nocardiaceae</taxon>
        <taxon>Nocardia</taxon>
    </lineage>
</organism>
<dbReference type="InterPro" id="IPR000792">
    <property type="entry name" value="Tscrpt_reg_LuxR_C"/>
</dbReference>
<dbReference type="Gene3D" id="1.10.10.10">
    <property type="entry name" value="Winged helix-like DNA-binding domain superfamily/Winged helix DNA-binding domain"/>
    <property type="match status" value="1"/>
</dbReference>
<proteinExistence type="predicted"/>
<dbReference type="PROSITE" id="PS00622">
    <property type="entry name" value="HTH_LUXR_1"/>
    <property type="match status" value="1"/>
</dbReference>
<dbReference type="SMART" id="SM00421">
    <property type="entry name" value="HTH_LUXR"/>
    <property type="match status" value="1"/>
</dbReference>
<name>A0A161XFW4_9NOCA</name>
<dbReference type="Proteomes" id="UP000076512">
    <property type="component" value="Unassembled WGS sequence"/>
</dbReference>
<feature type="region of interest" description="Disordered" evidence="4">
    <location>
        <begin position="619"/>
        <end position="639"/>
    </location>
</feature>
<protein>
    <recommendedName>
        <fullName evidence="5">HTH luxR-type domain-containing protein</fullName>
    </recommendedName>
</protein>
<reference evidence="6 7" key="1">
    <citation type="submission" date="2016-04" db="EMBL/GenBank/DDBJ databases">
        <authorList>
            <person name="Evans L.H."/>
            <person name="Alamgir A."/>
            <person name="Owens N."/>
            <person name="Weber N.D."/>
            <person name="Virtaneva K."/>
            <person name="Barbian K."/>
            <person name="Babar A."/>
            <person name="Rosenke K."/>
        </authorList>
    </citation>
    <scope>NUCLEOTIDE SEQUENCE [LARGE SCALE GENOMIC DNA]</scope>
    <source>
        <strain evidence="6 7">IFM 0406</strain>
    </source>
</reference>
<sequence length="708" mass="77518">MQRSVARDRDRTSIAVGPRELLLARTGRSDEDGDLLTMVFPETDPMRLRIARAMAVLDSAATVGLTAALADTDPEVVRHAHEELGAYGPVVHEQFTNPVLISGILREMPDDERRELHTRAADLLHHNGFPASAVAWQLVAAGDARSSWASHVLVEAAELALANDEIDSAAQRLELAYRASRRASGRAAIATRLVSMEWRLNPSPRTRNFGRLKAALYTGRVPHTQLPAAVLHMLWHGFVQQADHALARLDRGPVGALTLDPRLDFLCAWLRYTHPTHVERHRRLFTPRPRAEGYPAVDRDSAHRQSADLLAAVSVQHPSVDVAAAAQRILTSHRLGPTTVEPLVAAVDCLVHTDRLDTADAWCVSLLAESEARHAPTWRSIFAGLRAETQLRRGNLAGAIDSAMLALNLVPADHLGVWVGRPIAVLVRALTAQGKHSEAAAQLRRPVPRAMFESRFALAYLQASGQHCLAVGRPQEALRHFRQCGNLMRQWNMDFAWLVPWRNDMAAAYLDAGEERRAQALATMHLELIGGANRHRSGGVSLRLLAATGDPHRRVLLLRRAVAVARAAGDDLELATALSELGRAHRTIGDTDKARPLLREATRLAESCGSGALIRRLRGDRSAAPAAPAPRVRPAPDSIDALSPAERRVAELAALGRRNREIADTLAITTSTVEQHLTRVYRKLSVARRTELRFMLTARATPAESAVG</sequence>
<evidence type="ECO:0000256" key="1">
    <source>
        <dbReference type="ARBA" id="ARBA00023015"/>
    </source>
</evidence>
<feature type="domain" description="HTH luxR-type" evidence="5">
    <location>
        <begin position="635"/>
        <end position="700"/>
    </location>
</feature>
<keyword evidence="3" id="KW-0804">Transcription</keyword>
<dbReference type="PRINTS" id="PR00038">
    <property type="entry name" value="HTHLUXR"/>
</dbReference>
<evidence type="ECO:0000256" key="4">
    <source>
        <dbReference type="SAM" id="MobiDB-lite"/>
    </source>
</evidence>
<dbReference type="GO" id="GO:0003677">
    <property type="term" value="F:DNA binding"/>
    <property type="evidence" value="ECO:0007669"/>
    <property type="project" value="UniProtKB-KW"/>
</dbReference>
<dbReference type="Gene3D" id="1.25.40.10">
    <property type="entry name" value="Tetratricopeptide repeat domain"/>
    <property type="match status" value="1"/>
</dbReference>
<comment type="caution">
    <text evidence="6">The sequence shown here is derived from an EMBL/GenBank/DDBJ whole genome shotgun (WGS) entry which is preliminary data.</text>
</comment>
<dbReference type="AlphaFoldDB" id="A0A161XFW4"/>
<accession>A0A161XFW4</accession>
<dbReference type="CDD" id="cd06170">
    <property type="entry name" value="LuxR_C_like"/>
    <property type="match status" value="1"/>
</dbReference>
<evidence type="ECO:0000256" key="3">
    <source>
        <dbReference type="ARBA" id="ARBA00023163"/>
    </source>
</evidence>
<dbReference type="SUPFAM" id="SSF46894">
    <property type="entry name" value="C-terminal effector domain of the bipartite response regulators"/>
    <property type="match status" value="1"/>
</dbReference>
<keyword evidence="7" id="KW-1185">Reference proteome</keyword>
<keyword evidence="2" id="KW-0238">DNA-binding</keyword>
<evidence type="ECO:0000313" key="6">
    <source>
        <dbReference type="EMBL" id="KZM72338.1"/>
    </source>
</evidence>
<dbReference type="OrthoDB" id="134933at2"/>
<dbReference type="InterPro" id="IPR036388">
    <property type="entry name" value="WH-like_DNA-bd_sf"/>
</dbReference>
<dbReference type="Pfam" id="PF13424">
    <property type="entry name" value="TPR_12"/>
    <property type="match status" value="1"/>
</dbReference>
<evidence type="ECO:0000313" key="7">
    <source>
        <dbReference type="Proteomes" id="UP000076512"/>
    </source>
</evidence>
<evidence type="ECO:0000259" key="5">
    <source>
        <dbReference type="PROSITE" id="PS50043"/>
    </source>
</evidence>
<keyword evidence="1" id="KW-0805">Transcription regulation</keyword>
<dbReference type="STRING" id="455432.AWN90_36035"/>
<evidence type="ECO:0000256" key="2">
    <source>
        <dbReference type="ARBA" id="ARBA00023125"/>
    </source>
</evidence>
<dbReference type="Pfam" id="PF00196">
    <property type="entry name" value="GerE"/>
    <property type="match status" value="1"/>
</dbReference>
<dbReference type="InterPro" id="IPR016032">
    <property type="entry name" value="Sig_transdc_resp-reg_C-effctor"/>
</dbReference>
<dbReference type="EMBL" id="LWGR01000008">
    <property type="protein sequence ID" value="KZM72338.1"/>
    <property type="molecule type" value="Genomic_DNA"/>
</dbReference>
<dbReference type="InterPro" id="IPR011990">
    <property type="entry name" value="TPR-like_helical_dom_sf"/>
</dbReference>
<dbReference type="PROSITE" id="PS50043">
    <property type="entry name" value="HTH_LUXR_2"/>
    <property type="match status" value="1"/>
</dbReference>
<dbReference type="GO" id="GO:0006355">
    <property type="term" value="P:regulation of DNA-templated transcription"/>
    <property type="evidence" value="ECO:0007669"/>
    <property type="project" value="InterPro"/>
</dbReference>